<protein>
    <submittedName>
        <fullName evidence="2">Uncharacterized protein</fullName>
    </submittedName>
</protein>
<proteinExistence type="predicted"/>
<evidence type="ECO:0000313" key="2">
    <source>
        <dbReference type="EMBL" id="QFY60453.1"/>
    </source>
</evidence>
<name>A0A5Q0C4T6_9HYPH</name>
<evidence type="ECO:0000256" key="1">
    <source>
        <dbReference type="SAM" id="MobiDB-lite"/>
    </source>
</evidence>
<dbReference type="KEGG" id="rgr:FZ934_08425"/>
<sequence length="92" mass="9829">MTNESQTNLSWYEIGKQQGIRAGKLGGEVQRHARDFADEDENAAWIDGVLEGVMSVGARIAAVTSVQDYLPGSKGWPNPGDHGGATISFGPR</sequence>
<accession>A0A5Q0C4T6</accession>
<keyword evidence="3" id="KW-1185">Reference proteome</keyword>
<dbReference type="AlphaFoldDB" id="A0A5Q0C4T6"/>
<reference evidence="2 3" key="1">
    <citation type="submission" date="2019-08" db="EMBL/GenBank/DDBJ databases">
        <title>Prosopis cineraria nodule microbiome.</title>
        <authorList>
            <person name="Ali R."/>
            <person name="Chaluvadi S.R."/>
            <person name="Wang X."/>
        </authorList>
    </citation>
    <scope>NUCLEOTIDE SEQUENCE [LARGE SCALE GENOMIC DNA]</scope>
    <source>
        <strain evidence="2 3">BG7</strain>
    </source>
</reference>
<evidence type="ECO:0000313" key="3">
    <source>
        <dbReference type="Proteomes" id="UP000326881"/>
    </source>
</evidence>
<organism evidence="2 3">
    <name type="scientific">Rhizobium grahamii</name>
    <dbReference type="NCBI Taxonomy" id="1120045"/>
    <lineage>
        <taxon>Bacteria</taxon>
        <taxon>Pseudomonadati</taxon>
        <taxon>Pseudomonadota</taxon>
        <taxon>Alphaproteobacteria</taxon>
        <taxon>Hyphomicrobiales</taxon>
        <taxon>Rhizobiaceae</taxon>
        <taxon>Rhizobium/Agrobacterium group</taxon>
        <taxon>Rhizobium</taxon>
    </lineage>
</organism>
<dbReference type="RefSeq" id="WP_153270695.1">
    <property type="nucleotide sequence ID" value="NZ_CP043498.1"/>
</dbReference>
<dbReference type="OrthoDB" id="8374170at2"/>
<feature type="region of interest" description="Disordered" evidence="1">
    <location>
        <begin position="70"/>
        <end position="92"/>
    </location>
</feature>
<dbReference type="EMBL" id="CP043498">
    <property type="protein sequence ID" value="QFY60453.1"/>
    <property type="molecule type" value="Genomic_DNA"/>
</dbReference>
<dbReference type="Proteomes" id="UP000326881">
    <property type="component" value="Chromosome"/>
</dbReference>
<gene>
    <name evidence="2" type="ORF">FZ934_08425</name>
</gene>